<dbReference type="SUPFAM" id="SSF57756">
    <property type="entry name" value="Retrovirus zinc finger-like domains"/>
    <property type="match status" value="1"/>
</dbReference>
<feature type="compositionally biased region" description="Gly residues" evidence="2">
    <location>
        <begin position="9"/>
        <end position="21"/>
    </location>
</feature>
<dbReference type="EMBL" id="CCYA01000002">
    <property type="protein sequence ID" value="CEH11663.1"/>
    <property type="molecule type" value="Genomic_DNA"/>
</dbReference>
<evidence type="ECO:0000256" key="1">
    <source>
        <dbReference type="ARBA" id="ARBA00022664"/>
    </source>
</evidence>
<evidence type="ECO:0000256" key="2">
    <source>
        <dbReference type="SAM" id="MobiDB-lite"/>
    </source>
</evidence>
<organism evidence="3 4">
    <name type="scientific">Ceraceosorus bombacis</name>
    <dbReference type="NCBI Taxonomy" id="401625"/>
    <lineage>
        <taxon>Eukaryota</taxon>
        <taxon>Fungi</taxon>
        <taxon>Dikarya</taxon>
        <taxon>Basidiomycota</taxon>
        <taxon>Ustilaginomycotina</taxon>
        <taxon>Exobasidiomycetes</taxon>
        <taxon>Ceraceosorales</taxon>
        <taxon>Ceraceosoraceae</taxon>
        <taxon>Ceraceosorus</taxon>
    </lineage>
</organism>
<keyword evidence="1" id="KW-0507">mRNA processing</keyword>
<dbReference type="AlphaFoldDB" id="A0A0P1B729"/>
<evidence type="ECO:0000313" key="4">
    <source>
        <dbReference type="Proteomes" id="UP000054845"/>
    </source>
</evidence>
<dbReference type="GO" id="GO:0006397">
    <property type="term" value="P:mRNA processing"/>
    <property type="evidence" value="ECO:0007669"/>
    <property type="project" value="UniProtKB-KW"/>
</dbReference>
<accession>A0A0P1B729</accession>
<keyword evidence="4" id="KW-1185">Reference proteome</keyword>
<protein>
    <submittedName>
        <fullName evidence="3">Zinc finger</fullName>
    </submittedName>
</protein>
<reference evidence="3 4" key="1">
    <citation type="submission" date="2014-09" db="EMBL/GenBank/DDBJ databases">
        <authorList>
            <person name="Magalhaes I.L.F."/>
            <person name="Oliveira U."/>
            <person name="Santos F.R."/>
            <person name="Vidigal T.H.D.A."/>
            <person name="Brescovit A.D."/>
            <person name="Santos A.J."/>
        </authorList>
    </citation>
    <scope>NUCLEOTIDE SEQUENCE [LARGE SCALE GENOMIC DNA]</scope>
</reference>
<dbReference type="Pfam" id="PF13917">
    <property type="entry name" value="zf-CCHC_3"/>
    <property type="match status" value="1"/>
</dbReference>
<dbReference type="OrthoDB" id="437973at2759"/>
<evidence type="ECO:0000313" key="3">
    <source>
        <dbReference type="EMBL" id="CEH11663.1"/>
    </source>
</evidence>
<dbReference type="InterPro" id="IPR036875">
    <property type="entry name" value="Znf_CCHC_sf"/>
</dbReference>
<dbReference type="Proteomes" id="UP000054845">
    <property type="component" value="Unassembled WGS sequence"/>
</dbReference>
<sequence>MFPSRIGSKAGGGSSSGGSGSTAGRKCQKCLQPGHATFECKNARPYIARPTRSQAFLDPKIQRKLRSTADVKPPPEANPLGTADAILAARAAAPDLEIQTPATLIRIREGSSREAKGEEGALMRVRAPLVGLDLDLAQDPSPDRFHQHPVDLAQSVAVPKEKETIVDRRLCDLAEIVRTPDLPPSGLDDAREALIAIPRAHAHPVEVLHLIANIIAEARRLLRPLETLARPLHEM</sequence>
<dbReference type="GO" id="GO:0008270">
    <property type="term" value="F:zinc ion binding"/>
    <property type="evidence" value="ECO:0007669"/>
    <property type="project" value="InterPro"/>
</dbReference>
<proteinExistence type="predicted"/>
<name>A0A0P1B729_9BASI</name>
<dbReference type="GO" id="GO:0003676">
    <property type="term" value="F:nucleic acid binding"/>
    <property type="evidence" value="ECO:0007669"/>
    <property type="project" value="InterPro"/>
</dbReference>
<feature type="region of interest" description="Disordered" evidence="2">
    <location>
        <begin position="1"/>
        <end position="27"/>
    </location>
</feature>